<comment type="pathway">
    <text evidence="4 12">Porphyrin-containing compound metabolism; protoheme biosynthesis.</text>
</comment>
<dbReference type="GO" id="GO:0006783">
    <property type="term" value="P:heme biosynthetic process"/>
    <property type="evidence" value="ECO:0007669"/>
    <property type="project" value="UniProtKB-UniRule"/>
</dbReference>
<dbReference type="Pfam" id="PF01593">
    <property type="entry name" value="Amino_oxidase"/>
    <property type="match status" value="1"/>
</dbReference>
<dbReference type="AlphaFoldDB" id="A0A5C8ZHC4"/>
<keyword evidence="12" id="KW-0963">Cytoplasm</keyword>
<keyword evidence="11 12" id="KW-0350">Heme biosynthesis</keyword>
<accession>A0A5C8ZHC4</accession>
<dbReference type="Gene3D" id="3.90.660.20">
    <property type="entry name" value="Protoporphyrinogen oxidase, mitochondrial, domain 2"/>
    <property type="match status" value="1"/>
</dbReference>
<dbReference type="PANTHER" id="PTHR42923:SF3">
    <property type="entry name" value="PROTOPORPHYRINOGEN OXIDASE"/>
    <property type="match status" value="1"/>
</dbReference>
<evidence type="ECO:0000256" key="8">
    <source>
        <dbReference type="ARBA" id="ARBA00022630"/>
    </source>
</evidence>
<comment type="cofactor">
    <cofactor evidence="2 12">
        <name>FAD</name>
        <dbReference type="ChEBI" id="CHEBI:57692"/>
    </cofactor>
</comment>
<evidence type="ECO:0000256" key="10">
    <source>
        <dbReference type="ARBA" id="ARBA00023002"/>
    </source>
</evidence>
<evidence type="ECO:0000256" key="5">
    <source>
        <dbReference type="ARBA" id="ARBA00008310"/>
    </source>
</evidence>
<proteinExistence type="inferred from homology"/>
<protein>
    <recommendedName>
        <fullName evidence="7 12">Coproporphyrinogen III oxidase</fullName>
        <ecNumber evidence="6 12">1.3.3.15</ecNumber>
    </recommendedName>
</protein>
<dbReference type="UniPathway" id="UPA00252"/>
<keyword evidence="15" id="KW-1185">Reference proteome</keyword>
<organism evidence="14 15">
    <name type="scientific">Quadrisphaera setariae</name>
    <dbReference type="NCBI Taxonomy" id="2593304"/>
    <lineage>
        <taxon>Bacteria</taxon>
        <taxon>Bacillati</taxon>
        <taxon>Actinomycetota</taxon>
        <taxon>Actinomycetes</taxon>
        <taxon>Kineosporiales</taxon>
        <taxon>Kineosporiaceae</taxon>
        <taxon>Quadrisphaera</taxon>
    </lineage>
</organism>
<comment type="subcellular location">
    <subcellularLocation>
        <location evidence="12">Cytoplasm</location>
    </subcellularLocation>
</comment>
<dbReference type="SUPFAM" id="SSF54373">
    <property type="entry name" value="FAD-linked reductases, C-terminal domain"/>
    <property type="match status" value="1"/>
</dbReference>
<evidence type="ECO:0000256" key="4">
    <source>
        <dbReference type="ARBA" id="ARBA00004744"/>
    </source>
</evidence>
<dbReference type="RefSeq" id="WP_147924973.1">
    <property type="nucleotide sequence ID" value="NZ_VKAC01000002.1"/>
</dbReference>
<evidence type="ECO:0000256" key="6">
    <source>
        <dbReference type="ARBA" id="ARBA00012402"/>
    </source>
</evidence>
<dbReference type="InterPro" id="IPR050464">
    <property type="entry name" value="Zeta_carotene_desat/Oxidored"/>
</dbReference>
<dbReference type="InterPro" id="IPR002937">
    <property type="entry name" value="Amino_oxidase"/>
</dbReference>
<evidence type="ECO:0000256" key="9">
    <source>
        <dbReference type="ARBA" id="ARBA00022827"/>
    </source>
</evidence>
<dbReference type="Proteomes" id="UP000321234">
    <property type="component" value="Unassembled WGS sequence"/>
</dbReference>
<evidence type="ECO:0000256" key="1">
    <source>
        <dbReference type="ARBA" id="ARBA00001755"/>
    </source>
</evidence>
<dbReference type="PANTHER" id="PTHR42923">
    <property type="entry name" value="PROTOPORPHYRINOGEN OXIDASE"/>
    <property type="match status" value="1"/>
</dbReference>
<name>A0A5C8ZHC4_9ACTN</name>
<comment type="function">
    <text evidence="3 12">Involved in coproporphyrin-dependent heme b biosynthesis. Catalyzes the oxidation of coproporphyrinogen III to coproporphyrin III.</text>
</comment>
<keyword evidence="9 12" id="KW-0274">FAD</keyword>
<dbReference type="Gene3D" id="3.50.50.60">
    <property type="entry name" value="FAD/NAD(P)-binding domain"/>
    <property type="match status" value="1"/>
</dbReference>
<reference evidence="14 15" key="1">
    <citation type="submission" date="2019-07" db="EMBL/GenBank/DDBJ databases">
        <title>Quadrisphaera sp. strain DD2A genome sequencing and assembly.</title>
        <authorList>
            <person name="Kim I."/>
        </authorList>
    </citation>
    <scope>NUCLEOTIDE SEQUENCE [LARGE SCALE GENOMIC DNA]</scope>
    <source>
        <strain evidence="14 15">DD2A</strain>
    </source>
</reference>
<comment type="catalytic activity">
    <reaction evidence="1">
        <text>coproporphyrinogen III + 3 O2 = coproporphyrin III + 3 H2O2</text>
        <dbReference type="Rhea" id="RHEA:43436"/>
        <dbReference type="ChEBI" id="CHEBI:15379"/>
        <dbReference type="ChEBI" id="CHEBI:16240"/>
        <dbReference type="ChEBI" id="CHEBI:57309"/>
        <dbReference type="ChEBI" id="CHEBI:131725"/>
        <dbReference type="EC" id="1.3.3.15"/>
    </reaction>
    <physiologicalReaction direction="left-to-right" evidence="1">
        <dbReference type="Rhea" id="RHEA:43437"/>
    </physiologicalReaction>
</comment>
<gene>
    <name evidence="14" type="primary">hemG</name>
    <name evidence="14" type="ORF">FMM08_03425</name>
</gene>
<dbReference type="InterPro" id="IPR004572">
    <property type="entry name" value="Protoporphyrinogen_oxidase"/>
</dbReference>
<evidence type="ECO:0000256" key="3">
    <source>
        <dbReference type="ARBA" id="ARBA00002185"/>
    </source>
</evidence>
<comment type="similarity">
    <text evidence="5 12">Belongs to the protoporphyrinogen/coproporphyrinogen oxidase family. Coproporphyrinogen III oxidase subfamily.</text>
</comment>
<dbReference type="NCBIfam" id="TIGR00562">
    <property type="entry name" value="proto_IX_ox"/>
    <property type="match status" value="1"/>
</dbReference>
<evidence type="ECO:0000256" key="11">
    <source>
        <dbReference type="ARBA" id="ARBA00023133"/>
    </source>
</evidence>
<evidence type="ECO:0000256" key="7">
    <source>
        <dbReference type="ARBA" id="ARBA00019046"/>
    </source>
</evidence>
<dbReference type="EMBL" id="VKAC01000002">
    <property type="protein sequence ID" value="TXR57332.1"/>
    <property type="molecule type" value="Genomic_DNA"/>
</dbReference>
<evidence type="ECO:0000313" key="14">
    <source>
        <dbReference type="EMBL" id="TXR57332.1"/>
    </source>
</evidence>
<dbReference type="GO" id="GO:0005737">
    <property type="term" value="C:cytoplasm"/>
    <property type="evidence" value="ECO:0007669"/>
    <property type="project" value="UniProtKB-SubCell"/>
</dbReference>
<dbReference type="EC" id="1.3.3.15" evidence="6 12"/>
<dbReference type="Gene3D" id="1.10.3110.10">
    <property type="entry name" value="protoporphyrinogen ix oxidase, domain 3"/>
    <property type="match status" value="1"/>
</dbReference>
<comment type="caution">
    <text evidence="14">The sequence shown here is derived from an EMBL/GenBank/DDBJ whole genome shotgun (WGS) entry which is preliminary data.</text>
</comment>
<evidence type="ECO:0000256" key="12">
    <source>
        <dbReference type="RuleBase" id="RU364052"/>
    </source>
</evidence>
<evidence type="ECO:0000259" key="13">
    <source>
        <dbReference type="Pfam" id="PF01593"/>
    </source>
</evidence>
<dbReference type="GO" id="GO:0004729">
    <property type="term" value="F:oxygen-dependent protoporphyrinogen oxidase activity"/>
    <property type="evidence" value="ECO:0007669"/>
    <property type="project" value="UniProtKB-UniRule"/>
</dbReference>
<evidence type="ECO:0000313" key="15">
    <source>
        <dbReference type="Proteomes" id="UP000321234"/>
    </source>
</evidence>
<dbReference type="InterPro" id="IPR036188">
    <property type="entry name" value="FAD/NAD-bd_sf"/>
</dbReference>
<evidence type="ECO:0000256" key="2">
    <source>
        <dbReference type="ARBA" id="ARBA00001974"/>
    </source>
</evidence>
<feature type="domain" description="Amine oxidase" evidence="13">
    <location>
        <begin position="24"/>
        <end position="504"/>
    </location>
</feature>
<keyword evidence="8 12" id="KW-0285">Flavoprotein</keyword>
<keyword evidence="10 12" id="KW-0560">Oxidoreductase</keyword>
<dbReference type="OrthoDB" id="4496419at2"/>
<dbReference type="SUPFAM" id="SSF51905">
    <property type="entry name" value="FAD/NAD(P)-binding domain"/>
    <property type="match status" value="1"/>
</dbReference>
<sequence>MTGQPPVPTSGRARPRVVVVGGGISGLAAAWALAQEDVDVVLLEAAPRVGGPLQTAELAAGTTPVTVDVGAESLLARRPEAVELAREVGLARDLVQPATTRAAVVLRGQRHPVPRGTVMGVPADPASMAGLLTAGEVARAAAERLTEPLGEDGDVDVASFVAARLGSAVVDALVEPLLGGVYAGRASGLSVRSVLPALWPAARDGASLLEAVRAAARASQAASSPSAPPDGGGALGLVGTAAGGGVFAGVRGGVGRLPGAVAASLGGRGAEVRTSARVKRLRRVGGAWQVDVEDRWTGLVRREAADGVVLAVPPPAAAALLADEAPDASAAMAQVDDAGLALVTLLLPPGSLDALVDDEGDPLSGLLVPPSEGRLVKAVTASSRKWAWVARAAGRAAGEGTEVLRLSVGRRGEGAVLARPDAALLAAVLEDGGELVGHRLDPLASLVTRWPAALPQPDVGHAARVAAVQRDVATLPGLALAGAAVDGVGVPACIAAARRAAGVVVADLLATRPG</sequence>